<dbReference type="AlphaFoldDB" id="A0A1G9ITJ0"/>
<dbReference type="RefSeq" id="WP_093617552.1">
    <property type="nucleotide sequence ID" value="NZ_FNFF01000025.1"/>
</dbReference>
<feature type="region of interest" description="Disordered" evidence="1">
    <location>
        <begin position="34"/>
        <end position="73"/>
    </location>
</feature>
<protein>
    <submittedName>
        <fullName evidence="2">Uncharacterized protein</fullName>
    </submittedName>
</protein>
<sequence length="73" mass="8107">MPKTYTTPVGETVTLHPGVLKDYLYCTGCGHGRKIQQKDSDRTANAHAASCHRTRSGKRRTPNANATHSRRSR</sequence>
<reference evidence="2 3" key="1">
    <citation type="submission" date="2016-10" db="EMBL/GenBank/DDBJ databases">
        <authorList>
            <person name="de Groot N.N."/>
        </authorList>
    </citation>
    <scope>NUCLEOTIDE SEQUENCE [LARGE SCALE GENOMIC DNA]</scope>
    <source>
        <strain evidence="2 3">CGMCC 4.5727</strain>
    </source>
</reference>
<dbReference type="Proteomes" id="UP000199155">
    <property type="component" value="Unassembled WGS sequence"/>
</dbReference>
<accession>A0A1G9ITJ0</accession>
<evidence type="ECO:0000313" key="2">
    <source>
        <dbReference type="EMBL" id="SDL28243.1"/>
    </source>
</evidence>
<proteinExistence type="predicted"/>
<dbReference type="EMBL" id="FNFF01000025">
    <property type="protein sequence ID" value="SDL28243.1"/>
    <property type="molecule type" value="Genomic_DNA"/>
</dbReference>
<keyword evidence="3" id="KW-1185">Reference proteome</keyword>
<evidence type="ECO:0000313" key="3">
    <source>
        <dbReference type="Proteomes" id="UP000199155"/>
    </source>
</evidence>
<dbReference type="STRING" id="417292.SAMN05421806_12549"/>
<gene>
    <name evidence="2" type="ORF">SAMN05421806_12549</name>
</gene>
<evidence type="ECO:0000256" key="1">
    <source>
        <dbReference type="SAM" id="MobiDB-lite"/>
    </source>
</evidence>
<organism evidence="2 3">
    <name type="scientific">Streptomyces indicus</name>
    <dbReference type="NCBI Taxonomy" id="417292"/>
    <lineage>
        <taxon>Bacteria</taxon>
        <taxon>Bacillati</taxon>
        <taxon>Actinomycetota</taxon>
        <taxon>Actinomycetes</taxon>
        <taxon>Kitasatosporales</taxon>
        <taxon>Streptomycetaceae</taxon>
        <taxon>Streptomyces</taxon>
    </lineage>
</organism>
<feature type="compositionally biased region" description="Basic residues" evidence="1">
    <location>
        <begin position="50"/>
        <end position="61"/>
    </location>
</feature>
<name>A0A1G9ITJ0_9ACTN</name>